<keyword evidence="2" id="KW-0472">Membrane</keyword>
<evidence type="ECO:0000256" key="1">
    <source>
        <dbReference type="SAM" id="MobiDB-lite"/>
    </source>
</evidence>
<accession>A0A8D4VS55</accession>
<dbReference type="KEGG" id="moz:MoryE10_34670"/>
<reference evidence="3" key="1">
    <citation type="submission" date="2019-06" db="EMBL/GenBank/DDBJ databases">
        <title>Complete genome sequence of Methylogaea oryzae strain JCM16910.</title>
        <authorList>
            <person name="Asakawa S."/>
        </authorList>
    </citation>
    <scope>NUCLEOTIDE SEQUENCE</scope>
    <source>
        <strain evidence="3">E10</strain>
    </source>
</reference>
<gene>
    <name evidence="3" type="ORF">MoryE10_34670</name>
</gene>
<sequence length="125" mass="14120">MSHLFELLLELIEILEPYLLFTTIFIIPSTIALTSLPKFFFKYKFTQYLFSDLFSAYERNKATLERINSATQILMCVILLVDLFGFVEFFVGKHGGEHSGPHLEGAHSAEGQAQAAPAETEHALH</sequence>
<keyword evidence="2" id="KW-1133">Transmembrane helix</keyword>
<feature type="transmembrane region" description="Helical" evidence="2">
    <location>
        <begin position="73"/>
        <end position="91"/>
    </location>
</feature>
<dbReference type="EMBL" id="AP019782">
    <property type="protein sequence ID" value="BBL72861.1"/>
    <property type="molecule type" value="Genomic_DNA"/>
</dbReference>
<keyword evidence="4" id="KW-1185">Reference proteome</keyword>
<dbReference type="Proteomes" id="UP000824988">
    <property type="component" value="Chromosome"/>
</dbReference>
<evidence type="ECO:0000256" key="2">
    <source>
        <dbReference type="SAM" id="Phobius"/>
    </source>
</evidence>
<name>A0A8D4VS55_9GAMM</name>
<feature type="transmembrane region" description="Helical" evidence="2">
    <location>
        <begin position="20"/>
        <end position="41"/>
    </location>
</feature>
<dbReference type="AlphaFoldDB" id="A0A8D4VS55"/>
<protein>
    <submittedName>
        <fullName evidence="3">Uncharacterized protein</fullName>
    </submittedName>
</protein>
<evidence type="ECO:0000313" key="4">
    <source>
        <dbReference type="Proteomes" id="UP000824988"/>
    </source>
</evidence>
<organism evidence="3 4">
    <name type="scientific">Methylogaea oryzae</name>
    <dbReference type="NCBI Taxonomy" id="1295382"/>
    <lineage>
        <taxon>Bacteria</taxon>
        <taxon>Pseudomonadati</taxon>
        <taxon>Pseudomonadota</taxon>
        <taxon>Gammaproteobacteria</taxon>
        <taxon>Methylococcales</taxon>
        <taxon>Methylococcaceae</taxon>
        <taxon>Methylogaea</taxon>
    </lineage>
</organism>
<evidence type="ECO:0000313" key="3">
    <source>
        <dbReference type="EMBL" id="BBL72861.1"/>
    </source>
</evidence>
<feature type="region of interest" description="Disordered" evidence="1">
    <location>
        <begin position="100"/>
        <end position="125"/>
    </location>
</feature>
<proteinExistence type="predicted"/>
<keyword evidence="2" id="KW-0812">Transmembrane</keyword>
<dbReference type="RefSeq" id="WP_054774519.1">
    <property type="nucleotide sequence ID" value="NZ_AP019782.1"/>
</dbReference>